<evidence type="ECO:0000259" key="7">
    <source>
        <dbReference type="Pfam" id="PF06544"/>
    </source>
</evidence>
<evidence type="ECO:0000256" key="2">
    <source>
        <dbReference type="ARBA" id="ARBA00022664"/>
    </source>
</evidence>
<dbReference type="Pfam" id="PF08572">
    <property type="entry name" value="PRP3"/>
    <property type="match status" value="1"/>
</dbReference>
<dbReference type="OrthoDB" id="10264544at2759"/>
<accession>A7TNY8</accession>
<dbReference type="PhylomeDB" id="A7TNY8"/>
<dbReference type="GeneID" id="5544137"/>
<evidence type="ECO:0000313" key="10">
    <source>
        <dbReference type="Proteomes" id="UP000000267"/>
    </source>
</evidence>
<dbReference type="KEGG" id="vpo:Kpol_495p11"/>
<dbReference type="Proteomes" id="UP000000267">
    <property type="component" value="Unassembled WGS sequence"/>
</dbReference>
<sequence length="440" mass="52213">MSDNSKRSNRKGKGLATETNPLLLSSNLNLVKEQHRNVNPYLSTNNQSPNSSYRKVHERYRKGLKFFQKGEISAKYELERKVKADEEARQQEEDERKRIKEEEEQEILKVKVANGELPDFSTGENKYLKDLTNIPTVEWWDKPYLDDRLEIFDKYRVPCREGDNTDEEEEEDEDFDENMKPSIRYVLHPIPIKVDEVVPVSKVYLTKTEIKKARRNRRKIEREELETKIKLGVLPKPAPKVKLANMMSVYENNQNITDPTSWEKTVRNQVEERKRKHEDMNLQRHEEAMKLKKSKMQEVSNVDNTKGNNFCKVYWFKSMSNPKIRFKINTNGKQLDLKGFCIRIGNEGPGLIVSSGDEKSIKFFDKLITRRIKWDESYKDKIQDKEITIEGNNAIKLWEGNMNNDKFRRFFMKVCENADQFKKTLEEFDCEYLYSMFYNH</sequence>
<dbReference type="FunCoup" id="A7TNY8">
    <property type="interactions" value="794"/>
</dbReference>
<feature type="region of interest" description="Disordered" evidence="6">
    <location>
        <begin position="1"/>
        <end position="21"/>
    </location>
</feature>
<dbReference type="InParanoid" id="A7TNY8"/>
<evidence type="ECO:0000313" key="9">
    <source>
        <dbReference type="EMBL" id="EDO16013.1"/>
    </source>
</evidence>
<dbReference type="RefSeq" id="XP_001643871.1">
    <property type="nucleotide sequence ID" value="XM_001643821.1"/>
</dbReference>
<dbReference type="InterPro" id="IPR010541">
    <property type="entry name" value="Prp3_C"/>
</dbReference>
<dbReference type="PANTHER" id="PTHR14212:SF0">
    <property type="entry name" value="U4_U6 SMALL NUCLEAR RIBONUCLEOPROTEIN PRP3"/>
    <property type="match status" value="1"/>
</dbReference>
<reference evidence="9 10" key="1">
    <citation type="journal article" date="2007" name="Proc. Natl. Acad. Sci. U.S.A.">
        <title>Independent sorting-out of thousands of duplicated gene pairs in two yeast species descended from a whole-genome duplication.</title>
        <authorList>
            <person name="Scannell D.R."/>
            <person name="Frank A.C."/>
            <person name="Conant G.C."/>
            <person name="Byrne K.P."/>
            <person name="Woolfit M."/>
            <person name="Wolfe K.H."/>
        </authorList>
    </citation>
    <scope>NUCLEOTIDE SEQUENCE [LARGE SCALE GENOMIC DNA]</scope>
    <source>
        <strain evidence="10">ATCC 22028 / DSM 70294 / BCRC 21397 / CBS 2163 / NBRC 10782 / NRRL Y-8283 / UCD 57-17</strain>
    </source>
</reference>
<dbReference type="AlphaFoldDB" id="A7TNY8"/>
<evidence type="ECO:0000256" key="1">
    <source>
        <dbReference type="ARBA" id="ARBA00004123"/>
    </source>
</evidence>
<feature type="domain" description="Pre-mRNA-splicing factor 3" evidence="8">
    <location>
        <begin position="39"/>
        <end position="286"/>
    </location>
</feature>
<feature type="domain" description="Small nuclear ribonucleoprotein Prp3 C-terminal" evidence="7">
    <location>
        <begin position="312"/>
        <end position="436"/>
    </location>
</feature>
<evidence type="ECO:0000256" key="3">
    <source>
        <dbReference type="ARBA" id="ARBA00023187"/>
    </source>
</evidence>
<keyword evidence="2" id="KW-0507">mRNA processing</keyword>
<evidence type="ECO:0000256" key="4">
    <source>
        <dbReference type="ARBA" id="ARBA00023242"/>
    </source>
</evidence>
<keyword evidence="3" id="KW-0508">mRNA splicing</keyword>
<dbReference type="PANTHER" id="PTHR14212">
    <property type="entry name" value="U4/U6-ASSOCIATED RNA SPLICING FACTOR-RELATED"/>
    <property type="match status" value="1"/>
</dbReference>
<proteinExistence type="predicted"/>
<dbReference type="GO" id="GO:0000387">
    <property type="term" value="P:spliceosomal snRNP assembly"/>
    <property type="evidence" value="ECO:0007669"/>
    <property type="project" value="EnsemblFungi"/>
</dbReference>
<protein>
    <submittedName>
        <fullName evidence="9">Uncharacterized protein</fullName>
    </submittedName>
</protein>
<dbReference type="Pfam" id="PF06544">
    <property type="entry name" value="Prp3_C"/>
    <property type="match status" value="1"/>
</dbReference>
<evidence type="ECO:0000256" key="5">
    <source>
        <dbReference type="SAM" id="Coils"/>
    </source>
</evidence>
<organism evidence="10">
    <name type="scientific">Vanderwaltozyma polyspora (strain ATCC 22028 / DSM 70294 / BCRC 21397 / CBS 2163 / NBRC 10782 / NRRL Y-8283 / UCD 57-17)</name>
    <name type="common">Kluyveromyces polysporus</name>
    <dbReference type="NCBI Taxonomy" id="436907"/>
    <lineage>
        <taxon>Eukaryota</taxon>
        <taxon>Fungi</taxon>
        <taxon>Dikarya</taxon>
        <taxon>Ascomycota</taxon>
        <taxon>Saccharomycotina</taxon>
        <taxon>Saccharomycetes</taxon>
        <taxon>Saccharomycetales</taxon>
        <taxon>Saccharomycetaceae</taxon>
        <taxon>Vanderwaltozyma</taxon>
    </lineage>
</organism>
<dbReference type="InterPro" id="IPR027104">
    <property type="entry name" value="Prp3"/>
</dbReference>
<comment type="subcellular location">
    <subcellularLocation>
        <location evidence="1">Nucleus</location>
    </subcellularLocation>
</comment>
<keyword evidence="5" id="KW-0175">Coiled coil</keyword>
<dbReference type="HOGENOM" id="CLU_015750_2_0_1"/>
<dbReference type="OMA" id="CVMHPRF"/>
<keyword evidence="10" id="KW-1185">Reference proteome</keyword>
<dbReference type="CDD" id="cd24162">
    <property type="entry name" value="Prp3_C"/>
    <property type="match status" value="1"/>
</dbReference>
<evidence type="ECO:0000259" key="8">
    <source>
        <dbReference type="Pfam" id="PF08572"/>
    </source>
</evidence>
<dbReference type="GO" id="GO:0046540">
    <property type="term" value="C:U4/U6 x U5 tri-snRNP complex"/>
    <property type="evidence" value="ECO:0007669"/>
    <property type="project" value="EnsemblFungi"/>
</dbReference>
<name>A7TNY8_VANPO</name>
<keyword evidence="4" id="KW-0539">Nucleus</keyword>
<dbReference type="EMBL" id="DS480436">
    <property type="protein sequence ID" value="EDO16013.1"/>
    <property type="molecule type" value="Genomic_DNA"/>
</dbReference>
<gene>
    <name evidence="9" type="ORF">Kpol_495p11</name>
</gene>
<evidence type="ECO:0000256" key="6">
    <source>
        <dbReference type="SAM" id="MobiDB-lite"/>
    </source>
</evidence>
<dbReference type="eggNOG" id="KOG2769">
    <property type="taxonomic scope" value="Eukaryota"/>
</dbReference>
<dbReference type="InterPro" id="IPR013881">
    <property type="entry name" value="Pre-mRNA_splic_Prp3_dom"/>
</dbReference>
<feature type="coiled-coil region" evidence="5">
    <location>
        <begin position="75"/>
        <end position="109"/>
    </location>
</feature>
<dbReference type="STRING" id="436907.A7TNY8"/>